<dbReference type="Proteomes" id="UP000031408">
    <property type="component" value="Unassembled WGS sequence"/>
</dbReference>
<comment type="caution">
    <text evidence="1">The sequence shown here is derived from an EMBL/GenBank/DDBJ whole genome shotgun (WGS) entry which is preliminary data.</text>
</comment>
<organism evidence="1 2">
    <name type="scientific">Flavihumibacter solisilvae</name>
    <dbReference type="NCBI Taxonomy" id="1349421"/>
    <lineage>
        <taxon>Bacteria</taxon>
        <taxon>Pseudomonadati</taxon>
        <taxon>Bacteroidota</taxon>
        <taxon>Chitinophagia</taxon>
        <taxon>Chitinophagales</taxon>
        <taxon>Chitinophagaceae</taxon>
        <taxon>Flavihumibacter</taxon>
    </lineage>
</organism>
<dbReference type="EMBL" id="JSVC01000025">
    <property type="protein sequence ID" value="KIC92919.1"/>
    <property type="molecule type" value="Genomic_DNA"/>
</dbReference>
<keyword evidence="2" id="KW-1185">Reference proteome</keyword>
<name>A0A0C1IR16_9BACT</name>
<accession>A0A0C1IR16</accession>
<sequence length="85" mass="9716">MLSSCENKKESIVNRQQAIKEEMEQVRASYFKTTDSLESVKATDTSSAKHHEIAEKLVSAEKNKNVVLIPLQKEFDSLDVELKKY</sequence>
<evidence type="ECO:0000313" key="2">
    <source>
        <dbReference type="Proteomes" id="UP000031408"/>
    </source>
</evidence>
<proteinExistence type="predicted"/>
<reference evidence="1 2" key="1">
    <citation type="submission" date="2014-11" db="EMBL/GenBank/DDBJ databases">
        <title>Genome sequence of Flavihumibacter solisilvae 3-3.</title>
        <authorList>
            <person name="Zhou G."/>
            <person name="Li M."/>
            <person name="Wang G."/>
        </authorList>
    </citation>
    <scope>NUCLEOTIDE SEQUENCE [LARGE SCALE GENOMIC DNA]</scope>
    <source>
        <strain evidence="1 2">3-3</strain>
    </source>
</reference>
<gene>
    <name evidence="1" type="ORF">OI18_20150</name>
</gene>
<dbReference type="AlphaFoldDB" id="A0A0C1IR16"/>
<evidence type="ECO:0000313" key="1">
    <source>
        <dbReference type="EMBL" id="KIC92919.1"/>
    </source>
</evidence>
<protein>
    <submittedName>
        <fullName evidence="1">Uncharacterized protein</fullName>
    </submittedName>
</protein>